<sequence length="177" mass="20209">MTFDHYKINLLQANESEAFFNLIDTNRPRLEDFFAGTVSKTLTLETTENYCVDIQKRIENKSYLPYMITDIETNEFVGLVDVKNIDLNVPKAELGSFIDGNYEGKGIVTEATKLVVDHIVKQYKFVKLLCRAGSRNKGSIAVILKNGFELEGTIRKDYRTTKGDIVDLNYYGRVFDV</sequence>
<dbReference type="InterPro" id="IPR000182">
    <property type="entry name" value="GNAT_dom"/>
</dbReference>
<keyword evidence="1" id="KW-0808">Transferase</keyword>
<dbReference type="InterPro" id="IPR051531">
    <property type="entry name" value="N-acetyltransferase"/>
</dbReference>
<feature type="domain" description="N-acetyltransferase" evidence="4">
    <location>
        <begin position="17"/>
        <end position="169"/>
    </location>
</feature>
<name>A0ABY7RUA0_9FLAO</name>
<gene>
    <name evidence="5" type="ORF">MUN68_010010</name>
</gene>
<dbReference type="Gene3D" id="3.40.630.30">
    <property type="match status" value="1"/>
</dbReference>
<accession>A0ABY7RUA0</accession>
<evidence type="ECO:0000313" key="5">
    <source>
        <dbReference type="EMBL" id="WCO00403.1"/>
    </source>
</evidence>
<dbReference type="Proteomes" id="UP001202717">
    <property type="component" value="Chromosome"/>
</dbReference>
<organism evidence="5 6">
    <name type="scientific">Psychroserpens ponticola</name>
    <dbReference type="NCBI Taxonomy" id="2932268"/>
    <lineage>
        <taxon>Bacteria</taxon>
        <taxon>Pseudomonadati</taxon>
        <taxon>Bacteroidota</taxon>
        <taxon>Flavobacteriia</taxon>
        <taxon>Flavobacteriales</taxon>
        <taxon>Flavobacteriaceae</taxon>
        <taxon>Psychroserpens</taxon>
    </lineage>
</organism>
<evidence type="ECO:0000313" key="6">
    <source>
        <dbReference type="Proteomes" id="UP001202717"/>
    </source>
</evidence>
<dbReference type="RefSeq" id="WP_249996695.1">
    <property type="nucleotide sequence ID" value="NZ_CP116221.1"/>
</dbReference>
<dbReference type="InterPro" id="IPR016181">
    <property type="entry name" value="Acyl_CoA_acyltransferase"/>
</dbReference>
<keyword evidence="6" id="KW-1185">Reference proteome</keyword>
<evidence type="ECO:0000259" key="4">
    <source>
        <dbReference type="PROSITE" id="PS51186"/>
    </source>
</evidence>
<evidence type="ECO:0000256" key="3">
    <source>
        <dbReference type="ARBA" id="ARBA00038502"/>
    </source>
</evidence>
<dbReference type="EMBL" id="CP116221">
    <property type="protein sequence ID" value="WCO00403.1"/>
    <property type="molecule type" value="Genomic_DNA"/>
</dbReference>
<dbReference type="PROSITE" id="PS51186">
    <property type="entry name" value="GNAT"/>
    <property type="match status" value="1"/>
</dbReference>
<keyword evidence="2" id="KW-0012">Acyltransferase</keyword>
<reference evidence="5 6" key="1">
    <citation type="submission" date="2023-01" db="EMBL/GenBank/DDBJ databases">
        <title>Psychroserpens ponticola sp. nov., isolated from seawater.</title>
        <authorList>
            <person name="Kristyanto S."/>
            <person name="Jung J."/>
            <person name="Kim J.M."/>
            <person name="Jeon C.O."/>
        </authorList>
    </citation>
    <scope>NUCLEOTIDE SEQUENCE [LARGE SCALE GENOMIC DNA]</scope>
    <source>
        <strain evidence="5 6">MSW6</strain>
    </source>
</reference>
<dbReference type="SUPFAM" id="SSF55729">
    <property type="entry name" value="Acyl-CoA N-acyltransferases (Nat)"/>
    <property type="match status" value="1"/>
</dbReference>
<proteinExistence type="inferred from homology"/>
<dbReference type="Pfam" id="PF13302">
    <property type="entry name" value="Acetyltransf_3"/>
    <property type="match status" value="1"/>
</dbReference>
<comment type="similarity">
    <text evidence="3">Belongs to the acetyltransferase family. RimJ subfamily.</text>
</comment>
<evidence type="ECO:0000256" key="1">
    <source>
        <dbReference type="ARBA" id="ARBA00022679"/>
    </source>
</evidence>
<dbReference type="PANTHER" id="PTHR43792">
    <property type="entry name" value="GNAT FAMILY, PUTATIVE (AFU_ORTHOLOGUE AFUA_3G00765)-RELATED-RELATED"/>
    <property type="match status" value="1"/>
</dbReference>
<dbReference type="PANTHER" id="PTHR43792:SF8">
    <property type="entry name" value="[RIBOSOMAL PROTEIN US5]-ALANINE N-ACETYLTRANSFERASE"/>
    <property type="match status" value="1"/>
</dbReference>
<evidence type="ECO:0000256" key="2">
    <source>
        <dbReference type="ARBA" id="ARBA00023315"/>
    </source>
</evidence>
<protein>
    <submittedName>
        <fullName evidence="5">GNAT family protein</fullName>
    </submittedName>
</protein>